<evidence type="ECO:0000256" key="1">
    <source>
        <dbReference type="SAM" id="MobiDB-lite"/>
    </source>
</evidence>
<name>A0A402A284_9CHLR</name>
<dbReference type="RefSeq" id="WP_161975519.1">
    <property type="nucleotide sequence ID" value="NZ_BIFR01000001.1"/>
</dbReference>
<evidence type="ECO:0000259" key="2">
    <source>
        <dbReference type="Pfam" id="PF00814"/>
    </source>
</evidence>
<accession>A0A402A284</accession>
<dbReference type="Proteomes" id="UP000287352">
    <property type="component" value="Unassembled WGS sequence"/>
</dbReference>
<feature type="region of interest" description="Disordered" evidence="1">
    <location>
        <begin position="221"/>
        <end position="265"/>
    </location>
</feature>
<keyword evidence="4" id="KW-1185">Reference proteome</keyword>
<dbReference type="AlphaFoldDB" id="A0A402A284"/>
<dbReference type="GO" id="GO:0016740">
    <property type="term" value="F:transferase activity"/>
    <property type="evidence" value="ECO:0007669"/>
    <property type="project" value="UniProtKB-KW"/>
</dbReference>
<feature type="domain" description="Gcp-like" evidence="2">
    <location>
        <begin position="33"/>
        <end position="233"/>
    </location>
</feature>
<sequence>MLLLALDTSTHQSSIALCTTTDLLAEYSWSSTNNHSVELLERIERLFTDCHLTLPDVDGIAVATGPGSFNGVRVAVASAKALAFALQKPLIGISTLEIIAAHQLYNNSALLCTALEAGRSELYTGFYRWQTVTPTEEPALVQIGDYQLGTPQQVLAVLQQLTDGGATELCFSGEIRAVSRQSFQQHWPAPITFISGVAASRRASVLARLAETRILRGQSDDPHTLEPLYLRRPSITTSTRKRPLLGGQPPIGPHTTEREEGALRH</sequence>
<dbReference type="PANTHER" id="PTHR11735:SF11">
    <property type="entry name" value="TRNA THREONYLCARBAMOYLADENOSINE BIOSYNTHESIS PROTEIN TSAB"/>
    <property type="match status" value="1"/>
</dbReference>
<organism evidence="3 4">
    <name type="scientific">Tengunoibacter tsumagoiensis</name>
    <dbReference type="NCBI Taxonomy" id="2014871"/>
    <lineage>
        <taxon>Bacteria</taxon>
        <taxon>Bacillati</taxon>
        <taxon>Chloroflexota</taxon>
        <taxon>Ktedonobacteria</taxon>
        <taxon>Ktedonobacterales</taxon>
        <taxon>Dictyobacteraceae</taxon>
        <taxon>Tengunoibacter</taxon>
    </lineage>
</organism>
<protein>
    <submittedName>
        <fullName evidence="3">tRNA (Adenosine(37)-N6)-threonylcarbamoyltransferase complex dimerization subunit type 1 TsaB</fullName>
    </submittedName>
</protein>
<keyword evidence="3" id="KW-0808">Transferase</keyword>
<dbReference type="SUPFAM" id="SSF53067">
    <property type="entry name" value="Actin-like ATPase domain"/>
    <property type="match status" value="2"/>
</dbReference>
<dbReference type="GO" id="GO:0002949">
    <property type="term" value="P:tRNA threonylcarbamoyladenosine modification"/>
    <property type="evidence" value="ECO:0007669"/>
    <property type="project" value="InterPro"/>
</dbReference>
<dbReference type="InterPro" id="IPR000905">
    <property type="entry name" value="Gcp-like_dom"/>
</dbReference>
<dbReference type="Gene3D" id="3.30.420.40">
    <property type="match status" value="2"/>
</dbReference>
<dbReference type="GO" id="GO:0005829">
    <property type="term" value="C:cytosol"/>
    <property type="evidence" value="ECO:0007669"/>
    <property type="project" value="TreeGrafter"/>
</dbReference>
<dbReference type="NCBIfam" id="TIGR03725">
    <property type="entry name" value="T6A_YeaZ"/>
    <property type="match status" value="1"/>
</dbReference>
<evidence type="ECO:0000313" key="4">
    <source>
        <dbReference type="Proteomes" id="UP000287352"/>
    </source>
</evidence>
<dbReference type="Pfam" id="PF00814">
    <property type="entry name" value="TsaD"/>
    <property type="match status" value="1"/>
</dbReference>
<reference evidence="4" key="1">
    <citation type="submission" date="2018-12" db="EMBL/GenBank/DDBJ databases">
        <title>Tengunoibacter tsumagoiensis gen. nov., sp. nov., Dictyobacter kobayashii sp. nov., D. alpinus sp. nov., and D. joshuensis sp. nov. and description of Dictyobacteraceae fam. nov. within the order Ktedonobacterales isolated from Tengu-no-mugimeshi.</title>
        <authorList>
            <person name="Wang C.M."/>
            <person name="Zheng Y."/>
            <person name="Sakai Y."/>
            <person name="Toyoda A."/>
            <person name="Minakuchi Y."/>
            <person name="Abe K."/>
            <person name="Yokota A."/>
            <person name="Yabe S."/>
        </authorList>
    </citation>
    <scope>NUCLEOTIDE SEQUENCE [LARGE SCALE GENOMIC DNA]</scope>
    <source>
        <strain evidence="4">Uno3</strain>
    </source>
</reference>
<dbReference type="PANTHER" id="PTHR11735">
    <property type="entry name" value="TRNA N6-ADENOSINE THREONYLCARBAMOYLTRANSFERASE"/>
    <property type="match status" value="1"/>
</dbReference>
<feature type="compositionally biased region" description="Basic and acidic residues" evidence="1">
    <location>
        <begin position="255"/>
        <end position="265"/>
    </location>
</feature>
<dbReference type="InterPro" id="IPR043129">
    <property type="entry name" value="ATPase_NBD"/>
</dbReference>
<evidence type="ECO:0000313" key="3">
    <source>
        <dbReference type="EMBL" id="GCE13165.1"/>
    </source>
</evidence>
<comment type="caution">
    <text evidence="3">The sequence shown here is derived from an EMBL/GenBank/DDBJ whole genome shotgun (WGS) entry which is preliminary data.</text>
</comment>
<gene>
    <name evidence="3" type="ORF">KTT_30240</name>
</gene>
<dbReference type="InterPro" id="IPR022496">
    <property type="entry name" value="T6A_TsaB"/>
</dbReference>
<proteinExistence type="predicted"/>
<dbReference type="EMBL" id="BIFR01000001">
    <property type="protein sequence ID" value="GCE13165.1"/>
    <property type="molecule type" value="Genomic_DNA"/>
</dbReference>
<dbReference type="CDD" id="cd24032">
    <property type="entry name" value="ASKHA_NBD_TsaB"/>
    <property type="match status" value="1"/>
</dbReference>